<dbReference type="Proteomes" id="UP000288168">
    <property type="component" value="Unassembled WGS sequence"/>
</dbReference>
<dbReference type="OrthoDB" id="5100386at2759"/>
<protein>
    <submittedName>
        <fullName evidence="2">Uncharacterized protein</fullName>
    </submittedName>
</protein>
<sequence>MADNENTKAQAEEDRLLMPPPPLPTTRRIRSSPKKGSPQKTAGTSMTLRPRKNKNKGKGKGKVEPEPVATTTGTDTADNTGTHDTADTTGTNENTDTKEPEDDNKKLEDVTKTEDGTEKPDDATKKPEDDLPPIKPLNWRERLLFPGIMEPTVYYDVPMSAEVRELWRALAPQAGDRMLTVDEVDKLCDEFYKESRE</sequence>
<gene>
    <name evidence="2" type="ORF">CEP54_004774</name>
</gene>
<accession>A0A428QGC8</accession>
<name>A0A428QGC8_9HYPO</name>
<feature type="compositionally biased region" description="Basic and acidic residues" evidence="1">
    <location>
        <begin position="95"/>
        <end position="129"/>
    </location>
</feature>
<evidence type="ECO:0000256" key="1">
    <source>
        <dbReference type="SAM" id="MobiDB-lite"/>
    </source>
</evidence>
<proteinExistence type="predicted"/>
<feature type="compositionally biased region" description="Polar residues" evidence="1">
    <location>
        <begin position="38"/>
        <end position="47"/>
    </location>
</feature>
<dbReference type="AlphaFoldDB" id="A0A428QGC8"/>
<keyword evidence="3" id="KW-1185">Reference proteome</keyword>
<reference evidence="2 3" key="1">
    <citation type="submission" date="2017-06" db="EMBL/GenBank/DDBJ databases">
        <title>Comparative genomic analysis of Ambrosia Fusariam Clade fungi.</title>
        <authorList>
            <person name="Stajich J.E."/>
            <person name="Carrillo J."/>
            <person name="Kijimoto T."/>
            <person name="Eskalen A."/>
            <person name="O'Donnell K."/>
            <person name="Kasson M."/>
        </authorList>
    </citation>
    <scope>NUCLEOTIDE SEQUENCE [LARGE SCALE GENOMIC DNA]</scope>
    <source>
        <strain evidence="2 3">NRRL62584</strain>
    </source>
</reference>
<feature type="compositionally biased region" description="Low complexity" evidence="1">
    <location>
        <begin position="69"/>
        <end position="91"/>
    </location>
</feature>
<dbReference type="EMBL" id="NKCI01000034">
    <property type="protein sequence ID" value="RSL64311.1"/>
    <property type="molecule type" value="Genomic_DNA"/>
</dbReference>
<feature type="region of interest" description="Disordered" evidence="1">
    <location>
        <begin position="1"/>
        <end position="135"/>
    </location>
</feature>
<comment type="caution">
    <text evidence="2">The sequence shown here is derived from an EMBL/GenBank/DDBJ whole genome shotgun (WGS) entry which is preliminary data.</text>
</comment>
<feature type="compositionally biased region" description="Basic residues" evidence="1">
    <location>
        <begin position="49"/>
        <end position="60"/>
    </location>
</feature>
<evidence type="ECO:0000313" key="3">
    <source>
        <dbReference type="Proteomes" id="UP000288168"/>
    </source>
</evidence>
<evidence type="ECO:0000313" key="2">
    <source>
        <dbReference type="EMBL" id="RSL64311.1"/>
    </source>
</evidence>
<organism evidence="2 3">
    <name type="scientific">Fusarium duplospermum</name>
    <dbReference type="NCBI Taxonomy" id="1325734"/>
    <lineage>
        <taxon>Eukaryota</taxon>
        <taxon>Fungi</taxon>
        <taxon>Dikarya</taxon>
        <taxon>Ascomycota</taxon>
        <taxon>Pezizomycotina</taxon>
        <taxon>Sordariomycetes</taxon>
        <taxon>Hypocreomycetidae</taxon>
        <taxon>Hypocreales</taxon>
        <taxon>Nectriaceae</taxon>
        <taxon>Fusarium</taxon>
        <taxon>Fusarium solani species complex</taxon>
    </lineage>
</organism>